<dbReference type="InterPro" id="IPR036584">
    <property type="entry name" value="FliS_sf"/>
</dbReference>
<evidence type="ECO:0000313" key="8">
    <source>
        <dbReference type="EMBL" id="PAS94109.1"/>
    </source>
</evidence>
<reference evidence="7 10" key="1">
    <citation type="submission" date="2016-08" db="EMBL/GenBank/DDBJ databases">
        <title>Candidatus Dactylopiibacterium carminicum genome sequence.</title>
        <authorList>
            <person name="Ramirez-Puebla S.T."/>
            <person name="Ormeno-Orrillo E."/>
            <person name="Vera-Ponce De Leon A."/>
            <person name="Luis L."/>
            <person name="Sanchez-Flores A."/>
            <person name="Monica R."/>
            <person name="Martinez-Romero E."/>
        </authorList>
    </citation>
    <scope>NUCLEOTIDE SEQUENCE [LARGE SCALE GENOMIC DNA]</scope>
    <source>
        <strain evidence="7">END1</strain>
    </source>
</reference>
<dbReference type="EMBL" id="NMRN01000010">
    <property type="protein sequence ID" value="PAS94109.1"/>
    <property type="molecule type" value="Genomic_DNA"/>
</dbReference>
<organism evidence="8 9">
    <name type="scientific">Candidatus Dactylopiibacterium carminicum</name>
    <dbReference type="NCBI Taxonomy" id="857335"/>
    <lineage>
        <taxon>Bacteria</taxon>
        <taxon>Pseudomonadati</taxon>
        <taxon>Pseudomonadota</taxon>
        <taxon>Betaproteobacteria</taxon>
        <taxon>Rhodocyclales</taxon>
        <taxon>Rhodocyclaceae</taxon>
        <taxon>Candidatus Dactylopiibacterium</taxon>
    </lineage>
</organism>
<evidence type="ECO:0000256" key="4">
    <source>
        <dbReference type="ARBA" id="ARBA00022795"/>
    </source>
</evidence>
<dbReference type="Proteomes" id="UP000623509">
    <property type="component" value="Unassembled WGS sequence"/>
</dbReference>
<sequence>MFARQSAAAYARIGVQTNVATADPHRLILMLFDGALMAINSGAVALESKDVQAKIKHIGKAIEIISMGLKASLDTNAGGELAQRLDALYDYMINRLIYANAFNTDVPLTEVAGLLRDLRDAWSQIGDAVQTQEQEA</sequence>
<dbReference type="SUPFAM" id="SSF101116">
    <property type="entry name" value="Flagellar export chaperone FliS"/>
    <property type="match status" value="1"/>
</dbReference>
<comment type="similarity">
    <text evidence="2 6">Belongs to the FliS family.</text>
</comment>
<keyword evidence="8" id="KW-0969">Cilium</keyword>
<protein>
    <recommendedName>
        <fullName evidence="6">Flagellar secretion chaperone FliS</fullName>
    </recommendedName>
</protein>
<evidence type="ECO:0000313" key="10">
    <source>
        <dbReference type="Proteomes" id="UP000623509"/>
    </source>
</evidence>
<dbReference type="Proteomes" id="UP000216107">
    <property type="component" value="Unassembled WGS sequence"/>
</dbReference>
<dbReference type="PANTHER" id="PTHR34773:SF1">
    <property type="entry name" value="FLAGELLAR SECRETION CHAPERONE FLIS"/>
    <property type="match status" value="1"/>
</dbReference>
<evidence type="ECO:0000256" key="2">
    <source>
        <dbReference type="ARBA" id="ARBA00008787"/>
    </source>
</evidence>
<dbReference type="EMBL" id="MDUX01000060">
    <property type="protein sequence ID" value="KAF7598168.1"/>
    <property type="molecule type" value="Genomic_DNA"/>
</dbReference>
<dbReference type="RefSeq" id="WP_095525598.1">
    <property type="nucleotide sequence ID" value="NZ_MDUX01000060.1"/>
</dbReference>
<dbReference type="Gene3D" id="1.20.120.340">
    <property type="entry name" value="Flagellar protein FliS"/>
    <property type="match status" value="1"/>
</dbReference>
<keyword evidence="3 6" id="KW-0963">Cytoplasm</keyword>
<evidence type="ECO:0000313" key="7">
    <source>
        <dbReference type="EMBL" id="KAF7598168.1"/>
    </source>
</evidence>
<evidence type="ECO:0000256" key="1">
    <source>
        <dbReference type="ARBA" id="ARBA00004514"/>
    </source>
</evidence>
<dbReference type="Pfam" id="PF02561">
    <property type="entry name" value="FliS"/>
    <property type="match status" value="1"/>
</dbReference>
<dbReference type="GO" id="GO:0005829">
    <property type="term" value="C:cytosol"/>
    <property type="evidence" value="ECO:0007669"/>
    <property type="project" value="UniProtKB-SubCell"/>
</dbReference>
<accession>A0A272EVG5</accession>
<proteinExistence type="inferred from homology"/>
<keyword evidence="4 6" id="KW-1005">Bacterial flagellum biogenesis</keyword>
<dbReference type="CDD" id="cd16098">
    <property type="entry name" value="FliS"/>
    <property type="match status" value="1"/>
</dbReference>
<keyword evidence="5" id="KW-0143">Chaperone</keyword>
<evidence type="ECO:0000256" key="3">
    <source>
        <dbReference type="ARBA" id="ARBA00022490"/>
    </source>
</evidence>
<dbReference type="NCBIfam" id="TIGR00208">
    <property type="entry name" value="fliS"/>
    <property type="match status" value="1"/>
</dbReference>
<keyword evidence="10" id="KW-1185">Reference proteome</keyword>
<dbReference type="GO" id="GO:0044780">
    <property type="term" value="P:bacterial-type flagellum assembly"/>
    <property type="evidence" value="ECO:0007669"/>
    <property type="project" value="InterPro"/>
</dbReference>
<dbReference type="PANTHER" id="PTHR34773">
    <property type="entry name" value="FLAGELLAR SECRETION CHAPERONE FLIS"/>
    <property type="match status" value="1"/>
</dbReference>
<reference evidence="8 9" key="2">
    <citation type="submission" date="2017-07" db="EMBL/GenBank/DDBJ databases">
        <title>Candidatus Dactylopiibacterium carminicum, a nitrogen-fixing symbiont of the cochineal insect Dactylopius coccus and Dactylopius opuntiae (Hemiptera: Coccoidea: Dactylopiidae).</title>
        <authorList>
            <person name="Vera A."/>
        </authorList>
    </citation>
    <scope>NUCLEOTIDE SEQUENCE [LARGE SCALE GENOMIC DNA]</scope>
    <source>
        <strain evidence="8 9">NFDCM</strain>
    </source>
</reference>
<evidence type="ECO:0000256" key="5">
    <source>
        <dbReference type="ARBA" id="ARBA00023186"/>
    </source>
</evidence>
<gene>
    <name evidence="8" type="primary">fliS</name>
    <name evidence="7" type="ORF">BGI27_14690</name>
    <name evidence="8" type="ORF">CGU29_05580</name>
</gene>
<keyword evidence="8" id="KW-0282">Flagellum</keyword>
<comment type="caution">
    <text evidence="8">The sequence shown here is derived from an EMBL/GenBank/DDBJ whole genome shotgun (WGS) entry which is preliminary data.</text>
</comment>
<evidence type="ECO:0000313" key="9">
    <source>
        <dbReference type="Proteomes" id="UP000216107"/>
    </source>
</evidence>
<keyword evidence="8" id="KW-0966">Cell projection</keyword>
<dbReference type="InterPro" id="IPR003713">
    <property type="entry name" value="FliS"/>
</dbReference>
<dbReference type="GO" id="GO:0071973">
    <property type="term" value="P:bacterial-type flagellum-dependent cell motility"/>
    <property type="evidence" value="ECO:0007669"/>
    <property type="project" value="TreeGrafter"/>
</dbReference>
<comment type="subcellular location">
    <subcellularLocation>
        <location evidence="1 6">Cytoplasm</location>
        <location evidence="1 6">Cytosol</location>
    </subcellularLocation>
</comment>
<dbReference type="OrthoDB" id="9792010at2"/>
<name>A0A272EVG5_9RHOO</name>
<evidence type="ECO:0000256" key="6">
    <source>
        <dbReference type="PIRNR" id="PIRNR039090"/>
    </source>
</evidence>
<dbReference type="AlphaFoldDB" id="A0A272EVG5"/>
<dbReference type="PIRSF" id="PIRSF039090">
    <property type="entry name" value="Flis"/>
    <property type="match status" value="1"/>
</dbReference>